<organism evidence="2 3">
    <name type="scientific">Petrolisthes manimaculis</name>
    <dbReference type="NCBI Taxonomy" id="1843537"/>
    <lineage>
        <taxon>Eukaryota</taxon>
        <taxon>Metazoa</taxon>
        <taxon>Ecdysozoa</taxon>
        <taxon>Arthropoda</taxon>
        <taxon>Crustacea</taxon>
        <taxon>Multicrustacea</taxon>
        <taxon>Malacostraca</taxon>
        <taxon>Eumalacostraca</taxon>
        <taxon>Eucarida</taxon>
        <taxon>Decapoda</taxon>
        <taxon>Pleocyemata</taxon>
        <taxon>Anomura</taxon>
        <taxon>Galatheoidea</taxon>
        <taxon>Porcellanidae</taxon>
        <taxon>Petrolisthes</taxon>
    </lineage>
</organism>
<proteinExistence type="predicted"/>
<evidence type="ECO:0000256" key="1">
    <source>
        <dbReference type="SAM" id="MobiDB-lite"/>
    </source>
</evidence>
<feature type="region of interest" description="Disordered" evidence="1">
    <location>
        <begin position="85"/>
        <end position="104"/>
    </location>
</feature>
<reference evidence="2" key="1">
    <citation type="submission" date="2023-11" db="EMBL/GenBank/DDBJ databases">
        <title>Genome assemblies of two species of porcelain crab, Petrolisthes cinctipes and Petrolisthes manimaculis (Anomura: Porcellanidae).</title>
        <authorList>
            <person name="Angst P."/>
        </authorList>
    </citation>
    <scope>NUCLEOTIDE SEQUENCE</scope>
    <source>
        <strain evidence="2">PB745_02</strain>
        <tissue evidence="2">Gill</tissue>
    </source>
</reference>
<keyword evidence="3" id="KW-1185">Reference proteome</keyword>
<accession>A0AAE1PKH5</accession>
<name>A0AAE1PKH5_9EUCA</name>
<gene>
    <name evidence="2" type="ORF">Pmani_018392</name>
</gene>
<evidence type="ECO:0000313" key="2">
    <source>
        <dbReference type="EMBL" id="KAK4310014.1"/>
    </source>
</evidence>
<protein>
    <submittedName>
        <fullName evidence="2">Uncharacterized protein</fullName>
    </submittedName>
</protein>
<sequence length="166" mass="18783">MKEGVNGSGGNPGTKWLLYDNALFLLESKIPQQTTLESNCRPILPDNENDTTAGHVKTDLLFGEENVDENGTIFRDELFLTTTDRQSSTSYDSPTTLQVKEPLPSTSNRPLMVVLADHTTTTHHHNTPGPQASHHSGCQDSDVVQLYKKKNYYYYHCCYYHHHQLM</sequence>
<comment type="caution">
    <text evidence="2">The sequence shown here is derived from an EMBL/GenBank/DDBJ whole genome shotgun (WGS) entry which is preliminary data.</text>
</comment>
<dbReference type="Proteomes" id="UP001292094">
    <property type="component" value="Unassembled WGS sequence"/>
</dbReference>
<dbReference type="EMBL" id="JAWZYT010001686">
    <property type="protein sequence ID" value="KAK4310014.1"/>
    <property type="molecule type" value="Genomic_DNA"/>
</dbReference>
<dbReference type="AlphaFoldDB" id="A0AAE1PKH5"/>
<evidence type="ECO:0000313" key="3">
    <source>
        <dbReference type="Proteomes" id="UP001292094"/>
    </source>
</evidence>